<proteinExistence type="predicted"/>
<reference evidence="1 2" key="2">
    <citation type="submission" date="2014-09" db="EMBL/GenBank/DDBJ databases">
        <authorList>
            <consortium name="NBRP consortium"/>
            <person name="Sawabe T."/>
            <person name="Meirelles P."/>
            <person name="Nakanishi M."/>
            <person name="Sayaka M."/>
            <person name="Hattori M."/>
            <person name="Ohkuma M."/>
        </authorList>
    </citation>
    <scope>NUCLEOTIDE SEQUENCE [LARGE SCALE GENOMIC DNA]</scope>
    <source>
        <strain evidence="1 2">JCM 19240</strain>
    </source>
</reference>
<keyword evidence="2" id="KW-1185">Reference proteome</keyword>
<reference evidence="1 2" key="1">
    <citation type="submission" date="2014-09" db="EMBL/GenBank/DDBJ databases">
        <title>Vibrio maritimus JCM 19240. (C210) whole genome shotgun sequence.</title>
        <authorList>
            <person name="Sawabe T."/>
            <person name="Meirelles P."/>
            <person name="Nakanishi M."/>
            <person name="Sayaka M."/>
            <person name="Hattori M."/>
            <person name="Ohkuma M."/>
        </authorList>
    </citation>
    <scope>NUCLEOTIDE SEQUENCE [LARGE SCALE GENOMIC DNA]</scope>
    <source>
        <strain evidence="1 2">JCM 19240</strain>
    </source>
</reference>
<sequence>MLLDTVIQSFKRFQTDCQALCLQHYPAVHNGGLTSRHLSAAFARRLKTDIEQHALDVSIAPLDEEDNRQLRCAYRVCTPYGTIWVLAYHFVNGNQTSREHIFSLVQEWSAEYQYAVQKRDLLVVLADHWLSRCHQSRSLINWWSDEFPEDDSHYLKQGVKLLGSDTSMSQELSQRCQLYPSYVTYLHPLTKPCSGERVMKYVQLYAVATL</sequence>
<dbReference type="OrthoDB" id="5888987at2"/>
<dbReference type="EMBL" id="BBMT01000001">
    <property type="protein sequence ID" value="GAL32330.1"/>
    <property type="molecule type" value="Genomic_DNA"/>
</dbReference>
<comment type="caution">
    <text evidence="1">The sequence shown here is derived from an EMBL/GenBank/DDBJ whole genome shotgun (WGS) entry which is preliminary data.</text>
</comment>
<evidence type="ECO:0000313" key="2">
    <source>
        <dbReference type="Proteomes" id="UP000029224"/>
    </source>
</evidence>
<organism evidence="1 2">
    <name type="scientific">Vibrio maritimus</name>
    <dbReference type="NCBI Taxonomy" id="990268"/>
    <lineage>
        <taxon>Bacteria</taxon>
        <taxon>Pseudomonadati</taxon>
        <taxon>Pseudomonadota</taxon>
        <taxon>Gammaproteobacteria</taxon>
        <taxon>Vibrionales</taxon>
        <taxon>Vibrionaceae</taxon>
        <taxon>Vibrio</taxon>
    </lineage>
</organism>
<evidence type="ECO:0000313" key="1">
    <source>
        <dbReference type="EMBL" id="GAL32330.1"/>
    </source>
</evidence>
<name>A0A090SX20_9VIBR</name>
<accession>A0A090SX20</accession>
<protein>
    <submittedName>
        <fullName evidence="1">Uncharacterized protein</fullName>
    </submittedName>
</protein>
<gene>
    <name evidence="1" type="ORF">JCM19240_5761</name>
</gene>
<dbReference type="AlphaFoldDB" id="A0A090SX20"/>
<dbReference type="Proteomes" id="UP000029224">
    <property type="component" value="Unassembled WGS sequence"/>
</dbReference>